<dbReference type="GO" id="GO:0000155">
    <property type="term" value="F:phosphorelay sensor kinase activity"/>
    <property type="evidence" value="ECO:0007669"/>
    <property type="project" value="InterPro"/>
</dbReference>
<dbReference type="Gene3D" id="3.30.450.20">
    <property type="entry name" value="PAS domain"/>
    <property type="match status" value="1"/>
</dbReference>
<accession>A0AA48M7X3</accession>
<evidence type="ECO:0000256" key="9">
    <source>
        <dbReference type="SAM" id="Phobius"/>
    </source>
</evidence>
<dbReference type="SMART" id="SM00062">
    <property type="entry name" value="PBPb"/>
    <property type="match status" value="1"/>
</dbReference>
<dbReference type="InterPro" id="IPR003594">
    <property type="entry name" value="HATPase_dom"/>
</dbReference>
<keyword evidence="7" id="KW-0067">ATP-binding</keyword>
<evidence type="ECO:0000256" key="6">
    <source>
        <dbReference type="ARBA" id="ARBA00022777"/>
    </source>
</evidence>
<evidence type="ECO:0000313" key="12">
    <source>
        <dbReference type="EMBL" id="CAJ1001177.1"/>
    </source>
</evidence>
<organism evidence="12 13">
    <name type="scientific">Brevibacillus aydinogluensis</name>
    <dbReference type="NCBI Taxonomy" id="927786"/>
    <lineage>
        <taxon>Bacteria</taxon>
        <taxon>Bacillati</taxon>
        <taxon>Bacillota</taxon>
        <taxon>Bacilli</taxon>
        <taxon>Bacillales</taxon>
        <taxon>Paenibacillaceae</taxon>
        <taxon>Brevibacillus</taxon>
    </lineage>
</organism>
<dbReference type="AlphaFoldDB" id="A0AA48M7X3"/>
<dbReference type="Pfam" id="PF02518">
    <property type="entry name" value="HATPase_c"/>
    <property type="match status" value="1"/>
</dbReference>
<dbReference type="InterPro" id="IPR004358">
    <property type="entry name" value="Sig_transdc_His_kin-like_C"/>
</dbReference>
<dbReference type="InterPro" id="IPR035965">
    <property type="entry name" value="PAS-like_dom_sf"/>
</dbReference>
<dbReference type="PRINTS" id="PR00344">
    <property type="entry name" value="BCTRLSENSOR"/>
</dbReference>
<dbReference type="SUPFAM" id="SSF47384">
    <property type="entry name" value="Homodimeric domain of signal transducing histidine kinase"/>
    <property type="match status" value="1"/>
</dbReference>
<dbReference type="PROSITE" id="PS50113">
    <property type="entry name" value="PAC"/>
    <property type="match status" value="1"/>
</dbReference>
<name>A0AA48M7X3_9BACL</name>
<feature type="transmembrane region" description="Helical" evidence="9">
    <location>
        <begin position="305"/>
        <end position="326"/>
    </location>
</feature>
<evidence type="ECO:0000256" key="4">
    <source>
        <dbReference type="ARBA" id="ARBA00022679"/>
    </source>
</evidence>
<keyword evidence="9" id="KW-0472">Membrane</keyword>
<dbReference type="Pfam" id="PF00512">
    <property type="entry name" value="HisKA"/>
    <property type="match status" value="1"/>
</dbReference>
<dbReference type="GO" id="GO:0005524">
    <property type="term" value="F:ATP binding"/>
    <property type="evidence" value="ECO:0007669"/>
    <property type="project" value="UniProtKB-KW"/>
</dbReference>
<dbReference type="SMART" id="SM00387">
    <property type="entry name" value="HATPase_c"/>
    <property type="match status" value="1"/>
</dbReference>
<dbReference type="Pfam" id="PF00497">
    <property type="entry name" value="SBP_bac_3"/>
    <property type="match status" value="1"/>
</dbReference>
<reference evidence="12" key="1">
    <citation type="submission" date="2023-07" db="EMBL/GenBank/DDBJ databases">
        <authorList>
            <person name="Ivanov I."/>
            <person name="Teneva D."/>
            <person name="Stoikov I."/>
        </authorList>
    </citation>
    <scope>NUCLEOTIDE SEQUENCE</scope>
    <source>
        <strain evidence="12">4475</strain>
    </source>
</reference>
<evidence type="ECO:0000259" key="10">
    <source>
        <dbReference type="PROSITE" id="PS50109"/>
    </source>
</evidence>
<dbReference type="InterPro" id="IPR003661">
    <property type="entry name" value="HisK_dim/P_dom"/>
</dbReference>
<evidence type="ECO:0000256" key="2">
    <source>
        <dbReference type="ARBA" id="ARBA00012438"/>
    </source>
</evidence>
<dbReference type="InterPro" id="IPR036097">
    <property type="entry name" value="HisK_dim/P_sf"/>
</dbReference>
<dbReference type="SUPFAM" id="SSF53850">
    <property type="entry name" value="Periplasmic binding protein-like II"/>
    <property type="match status" value="1"/>
</dbReference>
<dbReference type="InterPro" id="IPR005467">
    <property type="entry name" value="His_kinase_dom"/>
</dbReference>
<keyword evidence="9" id="KW-1133">Transmembrane helix</keyword>
<dbReference type="EMBL" id="OY569118">
    <property type="protein sequence ID" value="CAJ1001177.1"/>
    <property type="molecule type" value="Genomic_DNA"/>
</dbReference>
<keyword evidence="13" id="KW-1185">Reference proteome</keyword>
<evidence type="ECO:0000259" key="11">
    <source>
        <dbReference type="PROSITE" id="PS50113"/>
    </source>
</evidence>
<evidence type="ECO:0000256" key="3">
    <source>
        <dbReference type="ARBA" id="ARBA00022553"/>
    </source>
</evidence>
<evidence type="ECO:0000256" key="5">
    <source>
        <dbReference type="ARBA" id="ARBA00022741"/>
    </source>
</evidence>
<dbReference type="SUPFAM" id="SSF55785">
    <property type="entry name" value="PYP-like sensor domain (PAS domain)"/>
    <property type="match status" value="1"/>
</dbReference>
<protein>
    <recommendedName>
        <fullName evidence="2">histidine kinase</fullName>
        <ecNumber evidence="2">2.7.13.3</ecNumber>
    </recommendedName>
</protein>
<keyword evidence="5" id="KW-0547">Nucleotide-binding</keyword>
<dbReference type="Gene3D" id="3.30.565.10">
    <property type="entry name" value="Histidine kinase-like ATPase, C-terminal domain"/>
    <property type="match status" value="1"/>
</dbReference>
<evidence type="ECO:0000313" key="13">
    <source>
        <dbReference type="Proteomes" id="UP001189619"/>
    </source>
</evidence>
<dbReference type="Gene3D" id="3.40.190.10">
    <property type="entry name" value="Periplasmic binding protein-like II"/>
    <property type="match status" value="2"/>
</dbReference>
<feature type="domain" description="Histidine kinase" evidence="10">
    <location>
        <begin position="474"/>
        <end position="682"/>
    </location>
</feature>
<gene>
    <name evidence="12" type="ORF">BSPP4475_02395</name>
</gene>
<keyword evidence="6 12" id="KW-0418">Kinase</keyword>
<keyword evidence="4" id="KW-0808">Transferase</keyword>
<dbReference type="PANTHER" id="PTHR43065">
    <property type="entry name" value="SENSOR HISTIDINE KINASE"/>
    <property type="match status" value="1"/>
</dbReference>
<dbReference type="PROSITE" id="PS50109">
    <property type="entry name" value="HIS_KIN"/>
    <property type="match status" value="1"/>
</dbReference>
<proteinExistence type="predicted"/>
<sequence>MTNNGPIKHLHEGHLQENTPLRWGLLPGRGLFRLAAVETTTRRKEDSTVNRRWWAIALLAVLWLYPANASAGDVLRVVFDKELPPFSYTDEHGDVSGFNIELIQAIAEQNGFELEFVPLEWEDAVSYLLHGKADVLLGMKYTSRYDQVVDFSESFFTMSEVLLVPKDDNEIYTLNHLKDKVVAVQRGNTGMDLVQDIRRVKLLVSFNQRDALDNLMRGRADAFIGNRWTAAYFLDKAGRSDDFEMRSGLINPTDYAFAVREGNYALLDKLNKGLNQLYRDGTYTRLYSQYFEPYSLHVTDWWRKLVIALVIAMAIVVVTLVTIFTWNKRLQQEVRRQTAALADLLAFQRKVLDNTESAILSLDVSGHVTLVNQVARGMLSLSDSVLGRHISSLLPQLPLEAPLEQLPPRQYEGEFQWEPGSIRVFHYYMAPFVNASHEHVGWIVSLQDRTEQKRLQAQLVAQEKMRALGQLVAGIAHELRNPLTAIKTFVELLPKKLDDERFRAELLRYVPEEMERMNRILEDLLDYSRAKPLQMQNVDLRELVGSVLGLFARRLEREQVEVVVDVPGELVIRADRARVKQVLINLVMNALEAMASSPRKHLTIRADSRAGGVELAVGDTGEGMDTEELSRLFQPFYTTKAQGIGLGLYLSDRLMQEHGGRIEASSAKGKGTTFTLWFERQEKEESHAQLAHRG</sequence>
<dbReference type="InterPro" id="IPR001638">
    <property type="entry name" value="Solute-binding_3/MltF_N"/>
</dbReference>
<keyword evidence="8" id="KW-0902">Two-component regulatory system</keyword>
<dbReference type="KEGG" id="bayd:BSPP4475_02395"/>
<dbReference type="CDD" id="cd13704">
    <property type="entry name" value="PBP2_HisK"/>
    <property type="match status" value="1"/>
</dbReference>
<keyword evidence="3" id="KW-0597">Phosphoprotein</keyword>
<evidence type="ECO:0000256" key="1">
    <source>
        <dbReference type="ARBA" id="ARBA00000085"/>
    </source>
</evidence>
<dbReference type="CDD" id="cd00082">
    <property type="entry name" value="HisKA"/>
    <property type="match status" value="1"/>
</dbReference>
<dbReference type="EC" id="2.7.13.3" evidence="2"/>
<dbReference type="CDD" id="cd00075">
    <property type="entry name" value="HATPase"/>
    <property type="match status" value="1"/>
</dbReference>
<dbReference type="Gene3D" id="1.10.287.130">
    <property type="match status" value="1"/>
</dbReference>
<dbReference type="InterPro" id="IPR000700">
    <property type="entry name" value="PAS-assoc_C"/>
</dbReference>
<evidence type="ECO:0000256" key="8">
    <source>
        <dbReference type="ARBA" id="ARBA00023012"/>
    </source>
</evidence>
<evidence type="ECO:0000256" key="7">
    <source>
        <dbReference type="ARBA" id="ARBA00022840"/>
    </source>
</evidence>
<dbReference type="InterPro" id="IPR036890">
    <property type="entry name" value="HATPase_C_sf"/>
</dbReference>
<dbReference type="PANTHER" id="PTHR43065:SF42">
    <property type="entry name" value="TWO-COMPONENT SENSOR PPRA"/>
    <property type="match status" value="1"/>
</dbReference>
<dbReference type="SMART" id="SM00388">
    <property type="entry name" value="HisKA"/>
    <property type="match status" value="1"/>
</dbReference>
<dbReference type="SUPFAM" id="SSF55874">
    <property type="entry name" value="ATPase domain of HSP90 chaperone/DNA topoisomerase II/histidine kinase"/>
    <property type="match status" value="1"/>
</dbReference>
<dbReference type="Proteomes" id="UP001189619">
    <property type="component" value="Chromosome"/>
</dbReference>
<feature type="domain" description="PAC" evidence="11">
    <location>
        <begin position="409"/>
        <end position="461"/>
    </location>
</feature>
<keyword evidence="9" id="KW-0812">Transmembrane</keyword>
<comment type="catalytic activity">
    <reaction evidence="1">
        <text>ATP + protein L-histidine = ADP + protein N-phospho-L-histidine.</text>
        <dbReference type="EC" id="2.7.13.3"/>
    </reaction>
</comment>